<evidence type="ECO:0000256" key="1">
    <source>
        <dbReference type="SAM" id="Phobius"/>
    </source>
</evidence>
<organism evidence="2 3">
    <name type="scientific">Mongoliitalea lutea</name>
    <dbReference type="NCBI Taxonomy" id="849756"/>
    <lineage>
        <taxon>Bacteria</taxon>
        <taxon>Pseudomonadati</taxon>
        <taxon>Bacteroidota</taxon>
        <taxon>Cytophagia</taxon>
        <taxon>Cytophagales</taxon>
        <taxon>Cyclobacteriaceae</taxon>
        <taxon>Mongoliitalea</taxon>
    </lineage>
</organism>
<dbReference type="EMBL" id="BMYF01000004">
    <property type="protein sequence ID" value="GHB29976.1"/>
    <property type="molecule type" value="Genomic_DNA"/>
</dbReference>
<feature type="transmembrane region" description="Helical" evidence="1">
    <location>
        <begin position="89"/>
        <end position="111"/>
    </location>
</feature>
<evidence type="ECO:0000313" key="2">
    <source>
        <dbReference type="EMBL" id="GHB29976.1"/>
    </source>
</evidence>
<proteinExistence type="predicted"/>
<reference evidence="2" key="1">
    <citation type="journal article" date="2014" name="Int. J. Syst. Evol. Microbiol.">
        <title>Complete genome sequence of Corynebacterium casei LMG S-19264T (=DSM 44701T), isolated from a smear-ripened cheese.</title>
        <authorList>
            <consortium name="US DOE Joint Genome Institute (JGI-PGF)"/>
            <person name="Walter F."/>
            <person name="Albersmeier A."/>
            <person name="Kalinowski J."/>
            <person name="Ruckert C."/>
        </authorList>
    </citation>
    <scope>NUCLEOTIDE SEQUENCE</scope>
    <source>
        <strain evidence="2">KCTC 23224</strain>
    </source>
</reference>
<feature type="transmembrane region" description="Helical" evidence="1">
    <location>
        <begin position="47"/>
        <end position="68"/>
    </location>
</feature>
<feature type="transmembrane region" description="Helical" evidence="1">
    <location>
        <begin position="123"/>
        <end position="150"/>
    </location>
</feature>
<keyword evidence="1" id="KW-0472">Membrane</keyword>
<name>A0A8J3CWK7_9BACT</name>
<feature type="transmembrane region" description="Helical" evidence="1">
    <location>
        <begin position="291"/>
        <end position="312"/>
    </location>
</feature>
<comment type="caution">
    <text evidence="2">The sequence shown here is derived from an EMBL/GenBank/DDBJ whole genome shotgun (WGS) entry which is preliminary data.</text>
</comment>
<feature type="transmembrane region" description="Helical" evidence="1">
    <location>
        <begin position="162"/>
        <end position="183"/>
    </location>
</feature>
<evidence type="ECO:0000313" key="3">
    <source>
        <dbReference type="Proteomes" id="UP000642809"/>
    </source>
</evidence>
<reference evidence="2" key="2">
    <citation type="submission" date="2020-09" db="EMBL/GenBank/DDBJ databases">
        <authorList>
            <person name="Sun Q."/>
            <person name="Kim S."/>
        </authorList>
    </citation>
    <scope>NUCLEOTIDE SEQUENCE</scope>
    <source>
        <strain evidence="2">KCTC 23224</strain>
    </source>
</reference>
<feature type="transmembrane region" description="Helical" evidence="1">
    <location>
        <begin position="266"/>
        <end position="284"/>
    </location>
</feature>
<keyword evidence="3" id="KW-1185">Reference proteome</keyword>
<keyword evidence="1" id="KW-0812">Transmembrane</keyword>
<dbReference type="AlphaFoldDB" id="A0A8J3CWK7"/>
<accession>A0A8J3CWK7</accession>
<protein>
    <submittedName>
        <fullName evidence="2">Uncharacterized protein</fullName>
    </submittedName>
</protein>
<feature type="transmembrane region" description="Helical" evidence="1">
    <location>
        <begin position="243"/>
        <end position="260"/>
    </location>
</feature>
<feature type="transmembrane region" description="Helical" evidence="1">
    <location>
        <begin position="211"/>
        <end position="231"/>
    </location>
</feature>
<gene>
    <name evidence="2" type="ORF">GCM10008106_08540</name>
</gene>
<sequence length="424" mass="48613">MLLGERLAEGGHMYKDVIDNTAPLSAGVFWMMHVLFGKSLLAHQLLAYFLICFQIIYVNNLFFNFRTFEENSYVPALIMGVLFHSSFDFIRLTPMLMGSSFLILAVGQFFSQTVLQKENTSSALLVGLYLGIACCFHFPLIAFFPYLLVVGVAIGGYNFSQLILAMVGYFLPLACVTTYYFWIGGIGEFFSEFLLTSKLEFSYKHVSLQDLFFLMVIPVFFTTIGIIYGSFFKSLTVNQQKQLQIMLIFFLSAVVVVFLSNRNTPYQLVLFVLPMCYFISLFFLSNSSGILMTILTYFFLMGVPLTGMFWLFQKTALNESNAYTVKQENRHEIANGKKVLVLGTDLGYYWNASLATPYLNYFHSKKLLTNYLDMSSMAQVYQAMRMDMPEIIIDEEGVFMELIHVFPSFKELYVLERRGVYVLK</sequence>
<keyword evidence="1" id="KW-1133">Transmembrane helix</keyword>
<dbReference type="Proteomes" id="UP000642809">
    <property type="component" value="Unassembled WGS sequence"/>
</dbReference>